<reference evidence="1 2" key="1">
    <citation type="submission" date="2019-02" db="EMBL/GenBank/DDBJ databases">
        <title>Deep-cultivation of Planctomycetes and their phenomic and genomic characterization uncovers novel biology.</title>
        <authorList>
            <person name="Wiegand S."/>
            <person name="Jogler M."/>
            <person name="Boedeker C."/>
            <person name="Pinto D."/>
            <person name="Vollmers J."/>
            <person name="Rivas-Marin E."/>
            <person name="Kohn T."/>
            <person name="Peeters S.H."/>
            <person name="Heuer A."/>
            <person name="Rast P."/>
            <person name="Oberbeckmann S."/>
            <person name="Bunk B."/>
            <person name="Jeske O."/>
            <person name="Meyerdierks A."/>
            <person name="Storesund J.E."/>
            <person name="Kallscheuer N."/>
            <person name="Luecker S."/>
            <person name="Lage O.M."/>
            <person name="Pohl T."/>
            <person name="Merkel B.J."/>
            <person name="Hornburger P."/>
            <person name="Mueller R.-W."/>
            <person name="Bruemmer F."/>
            <person name="Labrenz M."/>
            <person name="Spormann A.M."/>
            <person name="Op Den Camp H."/>
            <person name="Overmann J."/>
            <person name="Amann R."/>
            <person name="Jetten M.S.M."/>
            <person name="Mascher T."/>
            <person name="Medema M.H."/>
            <person name="Devos D.P."/>
            <person name="Kaster A.-K."/>
            <person name="Ovreas L."/>
            <person name="Rohde M."/>
            <person name="Galperin M.Y."/>
            <person name="Jogler C."/>
        </authorList>
    </citation>
    <scope>NUCLEOTIDE SEQUENCE [LARGE SCALE GENOMIC DNA]</scope>
    <source>
        <strain evidence="1 2">Pla111</strain>
    </source>
</reference>
<name>A0A5C5VYG3_9BACT</name>
<evidence type="ECO:0000313" key="2">
    <source>
        <dbReference type="Proteomes" id="UP000318995"/>
    </source>
</evidence>
<protein>
    <submittedName>
        <fullName evidence="1">Uncharacterized protein</fullName>
    </submittedName>
</protein>
<comment type="caution">
    <text evidence="1">The sequence shown here is derived from an EMBL/GenBank/DDBJ whole genome shotgun (WGS) entry which is preliminary data.</text>
</comment>
<accession>A0A5C5VYG3</accession>
<dbReference type="EMBL" id="SJPH01000004">
    <property type="protein sequence ID" value="TWT43460.1"/>
    <property type="molecule type" value="Genomic_DNA"/>
</dbReference>
<organism evidence="1 2">
    <name type="scientific">Botrimarina hoheduenensis</name>
    <dbReference type="NCBI Taxonomy" id="2528000"/>
    <lineage>
        <taxon>Bacteria</taxon>
        <taxon>Pseudomonadati</taxon>
        <taxon>Planctomycetota</taxon>
        <taxon>Planctomycetia</taxon>
        <taxon>Pirellulales</taxon>
        <taxon>Lacipirellulaceae</taxon>
        <taxon>Botrimarina</taxon>
    </lineage>
</organism>
<proteinExistence type="predicted"/>
<dbReference type="AlphaFoldDB" id="A0A5C5VYG3"/>
<gene>
    <name evidence="1" type="ORF">Pla111_24110</name>
</gene>
<evidence type="ECO:0000313" key="1">
    <source>
        <dbReference type="EMBL" id="TWT43460.1"/>
    </source>
</evidence>
<dbReference type="Proteomes" id="UP000318995">
    <property type="component" value="Unassembled WGS sequence"/>
</dbReference>
<keyword evidence="2" id="KW-1185">Reference proteome</keyword>
<sequence>MSIREADERRFELKYSVGLSVRADSETLGIPSLVGFLSSALTHAKEERDGMVDAPSGAHPQDVPAYNQSVASVEYRLLYDDSRVSPSQLTEALADALARADTLAQIIDSQEVWSKRAATEPASGITEIIRLCGEPGGTSRAFALMLARAS</sequence>